<keyword evidence="2" id="KW-0472">Membrane</keyword>
<protein>
    <submittedName>
        <fullName evidence="7">Zinc-ribbon domain-containing protein</fullName>
    </submittedName>
</protein>
<dbReference type="Pfam" id="PF13240">
    <property type="entry name" value="Zn_Ribbon_1"/>
    <property type="match status" value="1"/>
</dbReference>
<dbReference type="InterPro" id="IPR058963">
    <property type="entry name" value="DUF8108_M"/>
</dbReference>
<feature type="domain" description="DUF8108" evidence="6">
    <location>
        <begin position="120"/>
        <end position="181"/>
    </location>
</feature>
<dbReference type="AlphaFoldDB" id="A0A1G8XI43"/>
<evidence type="ECO:0000313" key="8">
    <source>
        <dbReference type="Proteomes" id="UP000198856"/>
    </source>
</evidence>
<evidence type="ECO:0000259" key="3">
    <source>
        <dbReference type="Pfam" id="PF13240"/>
    </source>
</evidence>
<feature type="domain" description="DUF8108" evidence="5">
    <location>
        <begin position="39"/>
        <end position="106"/>
    </location>
</feature>
<dbReference type="Pfam" id="PF26413">
    <property type="entry name" value="DUF8108"/>
    <property type="match status" value="1"/>
</dbReference>
<evidence type="ECO:0000256" key="2">
    <source>
        <dbReference type="SAM" id="Phobius"/>
    </source>
</evidence>
<feature type="compositionally biased region" description="Acidic residues" evidence="1">
    <location>
        <begin position="289"/>
        <end position="300"/>
    </location>
</feature>
<dbReference type="Proteomes" id="UP000198856">
    <property type="component" value="Unassembled WGS sequence"/>
</dbReference>
<dbReference type="STRING" id="890420.SAMN05216226_11195"/>
<evidence type="ECO:0000313" key="7">
    <source>
        <dbReference type="EMBL" id="SDJ90269.1"/>
    </source>
</evidence>
<feature type="transmembrane region" description="Helical" evidence="2">
    <location>
        <begin position="148"/>
        <end position="179"/>
    </location>
</feature>
<proteinExistence type="predicted"/>
<feature type="domain" description="DUF8108" evidence="4">
    <location>
        <begin position="187"/>
        <end position="254"/>
    </location>
</feature>
<feature type="region of interest" description="Disordered" evidence="1">
    <location>
        <begin position="107"/>
        <end position="136"/>
    </location>
</feature>
<dbReference type="EMBL" id="FNFC01000011">
    <property type="protein sequence ID" value="SDJ90269.1"/>
    <property type="molecule type" value="Genomic_DNA"/>
</dbReference>
<feature type="domain" description="Zinc-ribbon" evidence="3">
    <location>
        <begin position="7"/>
        <end position="29"/>
    </location>
</feature>
<dbReference type="InterPro" id="IPR058962">
    <property type="entry name" value="DUF8108_N"/>
</dbReference>
<evidence type="ECO:0000259" key="6">
    <source>
        <dbReference type="Pfam" id="PF26440"/>
    </source>
</evidence>
<keyword evidence="2" id="KW-0812">Transmembrane</keyword>
<feature type="transmembrane region" description="Helical" evidence="2">
    <location>
        <begin position="78"/>
        <end position="97"/>
    </location>
</feature>
<name>A0A1G8XI43_9EURY</name>
<accession>A0A1G8XI43</accession>
<dbReference type="Pfam" id="PF26440">
    <property type="entry name" value="DUF8108_M"/>
    <property type="match status" value="1"/>
</dbReference>
<dbReference type="Pfam" id="PF26438">
    <property type="entry name" value="DUF8108_N"/>
    <property type="match status" value="1"/>
</dbReference>
<sequence>MNPTTSYCPNCGRDVDESDRYCGQCGHDLTGSSRADRSHQQFRARVSDHLANGWAVQYDGGDEVALVNRTYGSVPVHILLLLFTGGVGNLLYGWYHYEHTAERKVLRAHGEDSRPGQPARTAATGGKNRDTDDQDGTVSGYAKGLLSVALGIAILTSFGTSPVGITLAVTCLILATLLLPPTRRRIENRHPPTTFGPTTTVDEQFVRNTDKPCSVCFDRVDRGLKREYEQSYVVAGVPLYTIERGENWYCEECRTARVGETDTLDAELAAMDEQTAPGVSGATEGPTQDTDEESTLTEDT</sequence>
<keyword evidence="8" id="KW-1185">Reference proteome</keyword>
<reference evidence="7 8" key="1">
    <citation type="submission" date="2016-10" db="EMBL/GenBank/DDBJ databases">
        <authorList>
            <person name="de Groot N.N."/>
        </authorList>
    </citation>
    <scope>NUCLEOTIDE SEQUENCE [LARGE SCALE GENOMIC DNA]</scope>
    <source>
        <strain evidence="7 8">IBRC-M10015</strain>
    </source>
</reference>
<keyword evidence="2" id="KW-1133">Transmembrane helix</keyword>
<evidence type="ECO:0000259" key="5">
    <source>
        <dbReference type="Pfam" id="PF26438"/>
    </source>
</evidence>
<dbReference type="RefSeq" id="WP_092703363.1">
    <property type="nucleotide sequence ID" value="NZ_FNFC01000011.1"/>
</dbReference>
<dbReference type="InterPro" id="IPR058421">
    <property type="entry name" value="DUF8108_C"/>
</dbReference>
<feature type="region of interest" description="Disordered" evidence="1">
    <location>
        <begin position="270"/>
        <end position="300"/>
    </location>
</feature>
<dbReference type="InterPro" id="IPR026870">
    <property type="entry name" value="Zinc_ribbon_dom"/>
</dbReference>
<evidence type="ECO:0000256" key="1">
    <source>
        <dbReference type="SAM" id="MobiDB-lite"/>
    </source>
</evidence>
<dbReference type="OrthoDB" id="53394at2157"/>
<gene>
    <name evidence="7" type="ORF">SAMN05216226_11195</name>
</gene>
<evidence type="ECO:0000259" key="4">
    <source>
        <dbReference type="Pfam" id="PF26413"/>
    </source>
</evidence>
<organism evidence="7 8">
    <name type="scientific">Halovenus aranensis</name>
    <dbReference type="NCBI Taxonomy" id="890420"/>
    <lineage>
        <taxon>Archaea</taxon>
        <taxon>Methanobacteriati</taxon>
        <taxon>Methanobacteriota</taxon>
        <taxon>Stenosarchaea group</taxon>
        <taxon>Halobacteria</taxon>
        <taxon>Halobacteriales</taxon>
        <taxon>Haloarculaceae</taxon>
        <taxon>Halovenus</taxon>
    </lineage>
</organism>